<name>A0AAD9IT34_9ANNE</name>
<proteinExistence type="predicted"/>
<feature type="compositionally biased region" description="Polar residues" evidence="1">
    <location>
        <begin position="59"/>
        <end position="81"/>
    </location>
</feature>
<gene>
    <name evidence="2" type="ORF">LSH36_1585g00010</name>
</gene>
<dbReference type="Proteomes" id="UP001208570">
    <property type="component" value="Unassembled WGS sequence"/>
</dbReference>
<dbReference type="EMBL" id="JAODUP010001587">
    <property type="protein sequence ID" value="KAK2139843.1"/>
    <property type="molecule type" value="Genomic_DNA"/>
</dbReference>
<evidence type="ECO:0000313" key="2">
    <source>
        <dbReference type="EMBL" id="KAK2139843.1"/>
    </source>
</evidence>
<evidence type="ECO:0000256" key="1">
    <source>
        <dbReference type="SAM" id="MobiDB-lite"/>
    </source>
</evidence>
<comment type="caution">
    <text evidence="2">The sequence shown here is derived from an EMBL/GenBank/DDBJ whole genome shotgun (WGS) entry which is preliminary data.</text>
</comment>
<evidence type="ECO:0000313" key="3">
    <source>
        <dbReference type="Proteomes" id="UP001208570"/>
    </source>
</evidence>
<reference evidence="2" key="1">
    <citation type="journal article" date="2023" name="Mol. Biol. Evol.">
        <title>Third-Generation Sequencing Reveals the Adaptive Role of the Epigenome in Three Deep-Sea Polychaetes.</title>
        <authorList>
            <person name="Perez M."/>
            <person name="Aroh O."/>
            <person name="Sun Y."/>
            <person name="Lan Y."/>
            <person name="Juniper S.K."/>
            <person name="Young C.R."/>
            <person name="Angers B."/>
            <person name="Qian P.Y."/>
        </authorList>
    </citation>
    <scope>NUCLEOTIDE SEQUENCE</scope>
    <source>
        <strain evidence="2">P08H-3</strain>
    </source>
</reference>
<sequence>MKKQVVHYVGKAMGHSGEEFEFLRLIPPIAGSFSLQTLLDKPSVPVQPTRPSAVVQTPVRRSQPQGNTPMVAQSPTTQDTPSRVPKLVIKLDL</sequence>
<feature type="region of interest" description="Disordered" evidence="1">
    <location>
        <begin position="44"/>
        <end position="85"/>
    </location>
</feature>
<keyword evidence="3" id="KW-1185">Reference proteome</keyword>
<dbReference type="AlphaFoldDB" id="A0AAD9IT34"/>
<protein>
    <submittedName>
        <fullName evidence="2">Uncharacterized protein</fullName>
    </submittedName>
</protein>
<accession>A0AAD9IT34</accession>
<organism evidence="2 3">
    <name type="scientific">Paralvinella palmiformis</name>
    <dbReference type="NCBI Taxonomy" id="53620"/>
    <lineage>
        <taxon>Eukaryota</taxon>
        <taxon>Metazoa</taxon>
        <taxon>Spiralia</taxon>
        <taxon>Lophotrochozoa</taxon>
        <taxon>Annelida</taxon>
        <taxon>Polychaeta</taxon>
        <taxon>Sedentaria</taxon>
        <taxon>Canalipalpata</taxon>
        <taxon>Terebellida</taxon>
        <taxon>Terebelliformia</taxon>
        <taxon>Alvinellidae</taxon>
        <taxon>Paralvinella</taxon>
    </lineage>
</organism>